<organism evidence="6 7">
    <name type="scientific">Spiribacter insolitus</name>
    <dbReference type="NCBI Taxonomy" id="3122417"/>
    <lineage>
        <taxon>Bacteria</taxon>
        <taxon>Pseudomonadati</taxon>
        <taxon>Pseudomonadota</taxon>
        <taxon>Gammaproteobacteria</taxon>
        <taxon>Chromatiales</taxon>
        <taxon>Ectothiorhodospiraceae</taxon>
        <taxon>Spiribacter</taxon>
    </lineage>
</organism>
<dbReference type="PROSITE" id="PS50893">
    <property type="entry name" value="ABC_TRANSPORTER_2"/>
    <property type="match status" value="1"/>
</dbReference>
<dbReference type="InterPro" id="IPR050683">
    <property type="entry name" value="Bact_Polysacc_Export_ATP-bd"/>
</dbReference>
<keyword evidence="7" id="KW-1185">Reference proteome</keyword>
<dbReference type="PANTHER" id="PTHR46743">
    <property type="entry name" value="TEICHOIC ACIDS EXPORT ATP-BINDING PROTEIN TAGH"/>
    <property type="match status" value="1"/>
</dbReference>
<evidence type="ECO:0000256" key="3">
    <source>
        <dbReference type="ARBA" id="ARBA00022741"/>
    </source>
</evidence>
<dbReference type="RefSeq" id="WP_367984495.1">
    <property type="nucleotide sequence ID" value="NZ_JBAKFF010000001.1"/>
</dbReference>
<evidence type="ECO:0000259" key="5">
    <source>
        <dbReference type="PROSITE" id="PS50893"/>
    </source>
</evidence>
<evidence type="ECO:0000256" key="2">
    <source>
        <dbReference type="ARBA" id="ARBA00022448"/>
    </source>
</evidence>
<dbReference type="GO" id="GO:0005524">
    <property type="term" value="F:ATP binding"/>
    <property type="evidence" value="ECO:0007669"/>
    <property type="project" value="UniProtKB-KW"/>
</dbReference>
<comment type="similarity">
    <text evidence="1">Belongs to the ABC transporter superfamily.</text>
</comment>
<evidence type="ECO:0000256" key="4">
    <source>
        <dbReference type="ARBA" id="ARBA00022840"/>
    </source>
</evidence>
<dbReference type="InterPro" id="IPR017871">
    <property type="entry name" value="ABC_transporter-like_CS"/>
</dbReference>
<dbReference type="InterPro" id="IPR029439">
    <property type="entry name" value="Wzt_C"/>
</dbReference>
<dbReference type="Pfam" id="PF00005">
    <property type="entry name" value="ABC_tran"/>
    <property type="match status" value="1"/>
</dbReference>
<protein>
    <submittedName>
        <fullName evidence="6">ABC transporter ATP-binding protein</fullName>
    </submittedName>
</protein>
<dbReference type="Proteomes" id="UP001556637">
    <property type="component" value="Unassembled WGS sequence"/>
</dbReference>
<evidence type="ECO:0000313" key="6">
    <source>
        <dbReference type="EMBL" id="MEX0431676.1"/>
    </source>
</evidence>
<comment type="caution">
    <text evidence="6">The sequence shown here is derived from an EMBL/GenBank/DDBJ whole genome shotgun (WGS) entry which is preliminary data.</text>
</comment>
<evidence type="ECO:0000256" key="1">
    <source>
        <dbReference type="ARBA" id="ARBA00005417"/>
    </source>
</evidence>
<keyword evidence="2" id="KW-0813">Transport</keyword>
<dbReference type="InterPro" id="IPR003439">
    <property type="entry name" value="ABC_transporter-like_ATP-bd"/>
</dbReference>
<dbReference type="InterPro" id="IPR003593">
    <property type="entry name" value="AAA+_ATPase"/>
</dbReference>
<dbReference type="PANTHER" id="PTHR46743:SF2">
    <property type="entry name" value="TEICHOIC ACIDS EXPORT ATP-BINDING PROTEIN TAGH"/>
    <property type="match status" value="1"/>
</dbReference>
<gene>
    <name evidence="6" type="ORF">V6X30_09720</name>
</gene>
<dbReference type="Gene3D" id="2.70.50.60">
    <property type="entry name" value="abc- transporter (atp binding component) like domain"/>
    <property type="match status" value="1"/>
</dbReference>
<feature type="domain" description="ABC transporter" evidence="5">
    <location>
        <begin position="4"/>
        <end position="244"/>
    </location>
</feature>
<sequence length="409" mass="44649">MSEIRVRNLSKGFRQYKSEWHRIANWLYLNRAPAKTFWAVQDISIDVSPGEAVGIIGRNGAGKSTLLKLLTGTMTPSTGEIQIGGRVSALLELGMGFNPELTGRENVYHASSLQGFDRGQIDGRIDAIEAFAEIGTYFDAPVRTYSSGMQVRVAFAVATAWRPDVLIVDEALSVGDTYFQAKSFDRIRAFLAEGTTLLLVSHDRAAVQALCSVAYLLEDGRIRTHGDPKTVFEYYNATLSERDGVATAIEQQADESGEVVTRSGDAAARIHSVCLMNDNDMEVDLLQVEQRARLCITAGVVQDIPEMVVGFVIRDRLGQPVFGTNSAYNEQVTEGLSAGARVTAAFEFPANLGEGGYVVSIALHAGFDHTQRCYDWWDGAITFEVVNSALPKFSGSAWLPTNITVMVDD</sequence>
<dbReference type="Gene3D" id="3.40.50.300">
    <property type="entry name" value="P-loop containing nucleotide triphosphate hydrolases"/>
    <property type="match status" value="1"/>
</dbReference>
<keyword evidence="4 6" id="KW-0067">ATP-binding</keyword>
<evidence type="ECO:0000313" key="7">
    <source>
        <dbReference type="Proteomes" id="UP001556637"/>
    </source>
</evidence>
<dbReference type="InterPro" id="IPR015860">
    <property type="entry name" value="ABC_transpr_TagH-like"/>
</dbReference>
<dbReference type="InterPro" id="IPR027417">
    <property type="entry name" value="P-loop_NTPase"/>
</dbReference>
<dbReference type="PROSITE" id="PS00211">
    <property type="entry name" value="ABC_TRANSPORTER_1"/>
    <property type="match status" value="1"/>
</dbReference>
<name>A0ABV3T916_9GAMM</name>
<dbReference type="SUPFAM" id="SSF52540">
    <property type="entry name" value="P-loop containing nucleoside triphosphate hydrolases"/>
    <property type="match status" value="1"/>
</dbReference>
<dbReference type="EMBL" id="JBAKFF010000001">
    <property type="protein sequence ID" value="MEX0431676.1"/>
    <property type="molecule type" value="Genomic_DNA"/>
</dbReference>
<dbReference type="CDD" id="cd10147">
    <property type="entry name" value="Wzt_C-like"/>
    <property type="match status" value="1"/>
</dbReference>
<dbReference type="SMART" id="SM00382">
    <property type="entry name" value="AAA"/>
    <property type="match status" value="1"/>
</dbReference>
<accession>A0ABV3T916</accession>
<proteinExistence type="inferred from homology"/>
<dbReference type="Pfam" id="PF14524">
    <property type="entry name" value="Wzt_C"/>
    <property type="match status" value="1"/>
</dbReference>
<dbReference type="CDD" id="cd03220">
    <property type="entry name" value="ABC_KpsT_Wzt"/>
    <property type="match status" value="1"/>
</dbReference>
<reference evidence="6 7" key="1">
    <citation type="submission" date="2024-02" db="EMBL/GenBank/DDBJ databases">
        <title>New especies of Spiribacter isolated from saline water.</title>
        <authorList>
            <person name="Leon M.J."/>
            <person name="De La Haba R."/>
            <person name="Sanchez-Porro C."/>
            <person name="Ventosa A."/>
        </authorList>
    </citation>
    <scope>NUCLEOTIDE SEQUENCE [LARGE SCALE GENOMIC DNA]</scope>
    <source>
        <strain evidence="7">ag22IC4-189</strain>
    </source>
</reference>
<keyword evidence="3" id="KW-0547">Nucleotide-binding</keyword>